<reference evidence="1" key="1">
    <citation type="submission" date="2021-06" db="EMBL/GenBank/DDBJ databases">
        <title>Parelaphostrongylus tenuis whole genome reference sequence.</title>
        <authorList>
            <person name="Garwood T.J."/>
            <person name="Larsen P.A."/>
            <person name="Fountain-Jones N.M."/>
            <person name="Garbe J.R."/>
            <person name="Macchietto M.G."/>
            <person name="Kania S.A."/>
            <person name="Gerhold R.W."/>
            <person name="Richards J.E."/>
            <person name="Wolf T.M."/>
        </authorList>
    </citation>
    <scope>NUCLEOTIDE SEQUENCE</scope>
    <source>
        <strain evidence="1">MNPRO001-30</strain>
        <tissue evidence="1">Meninges</tissue>
    </source>
</reference>
<dbReference type="AlphaFoldDB" id="A0AAD5MV15"/>
<keyword evidence="2" id="KW-1185">Reference proteome</keyword>
<comment type="caution">
    <text evidence="1">The sequence shown here is derived from an EMBL/GenBank/DDBJ whole genome shotgun (WGS) entry which is preliminary data.</text>
</comment>
<dbReference type="EMBL" id="JAHQIW010002440">
    <property type="protein sequence ID" value="KAJ1355327.1"/>
    <property type="molecule type" value="Genomic_DNA"/>
</dbReference>
<evidence type="ECO:0000313" key="1">
    <source>
        <dbReference type="EMBL" id="KAJ1355327.1"/>
    </source>
</evidence>
<proteinExistence type="predicted"/>
<name>A0AAD5MV15_PARTN</name>
<accession>A0AAD5MV15</accession>
<protein>
    <submittedName>
        <fullName evidence="1">Uncharacterized protein</fullName>
    </submittedName>
</protein>
<evidence type="ECO:0000313" key="2">
    <source>
        <dbReference type="Proteomes" id="UP001196413"/>
    </source>
</evidence>
<sequence length="84" mass="10064">MKDEKKKIEQRRHSKLKMELVALRLSSFFHQRSFYVRFHESSLTDDLPVNLALDVRSTASPLSWRIQREIQQKMQTLFTLTQTL</sequence>
<organism evidence="1 2">
    <name type="scientific">Parelaphostrongylus tenuis</name>
    <name type="common">Meningeal worm</name>
    <dbReference type="NCBI Taxonomy" id="148309"/>
    <lineage>
        <taxon>Eukaryota</taxon>
        <taxon>Metazoa</taxon>
        <taxon>Ecdysozoa</taxon>
        <taxon>Nematoda</taxon>
        <taxon>Chromadorea</taxon>
        <taxon>Rhabditida</taxon>
        <taxon>Rhabditina</taxon>
        <taxon>Rhabditomorpha</taxon>
        <taxon>Strongyloidea</taxon>
        <taxon>Metastrongylidae</taxon>
        <taxon>Parelaphostrongylus</taxon>
    </lineage>
</organism>
<gene>
    <name evidence="1" type="ORF">KIN20_012685</name>
</gene>
<dbReference type="Proteomes" id="UP001196413">
    <property type="component" value="Unassembled WGS sequence"/>
</dbReference>